<proteinExistence type="predicted"/>
<evidence type="ECO:0000313" key="2">
    <source>
        <dbReference type="Proteomes" id="UP001145114"/>
    </source>
</evidence>
<keyword evidence="2" id="KW-1185">Reference proteome</keyword>
<accession>A0ACC1HBN6</accession>
<feature type="non-terminal residue" evidence="1">
    <location>
        <position position="118"/>
    </location>
</feature>
<name>A0ACC1HBN6_9FUNG</name>
<gene>
    <name evidence="1" type="ORF">EV182_006522</name>
</gene>
<organism evidence="1 2">
    <name type="scientific">Spiromyces aspiralis</name>
    <dbReference type="NCBI Taxonomy" id="68401"/>
    <lineage>
        <taxon>Eukaryota</taxon>
        <taxon>Fungi</taxon>
        <taxon>Fungi incertae sedis</taxon>
        <taxon>Zoopagomycota</taxon>
        <taxon>Kickxellomycotina</taxon>
        <taxon>Kickxellomycetes</taxon>
        <taxon>Kickxellales</taxon>
        <taxon>Kickxellaceae</taxon>
        <taxon>Spiromyces</taxon>
    </lineage>
</organism>
<evidence type="ECO:0000313" key="1">
    <source>
        <dbReference type="EMBL" id="KAJ1672775.1"/>
    </source>
</evidence>
<dbReference type="Proteomes" id="UP001145114">
    <property type="component" value="Unassembled WGS sequence"/>
</dbReference>
<comment type="caution">
    <text evidence="1">The sequence shown here is derived from an EMBL/GenBank/DDBJ whole genome shotgun (WGS) entry which is preliminary data.</text>
</comment>
<sequence>MMIGSKQAPELQTKIKYTIQYEDRDWPALQRYLRSRYDSDDRSLYKRQLSELVGTKWDLRQVADNSDKFQFLWRRAHKNTTDEEQKTATYLSALPDELVWTINRELYNGRDPKPFEDI</sequence>
<reference evidence="1" key="1">
    <citation type="submission" date="2022-06" db="EMBL/GenBank/DDBJ databases">
        <title>Phylogenomic reconstructions and comparative analyses of Kickxellomycotina fungi.</title>
        <authorList>
            <person name="Reynolds N.K."/>
            <person name="Stajich J.E."/>
            <person name="Barry K."/>
            <person name="Grigoriev I.V."/>
            <person name="Crous P."/>
            <person name="Smith M.E."/>
        </authorList>
    </citation>
    <scope>NUCLEOTIDE SEQUENCE</scope>
    <source>
        <strain evidence="1">RSA 2271</strain>
    </source>
</reference>
<protein>
    <submittedName>
        <fullName evidence="1">Uncharacterized protein</fullName>
    </submittedName>
</protein>
<dbReference type="EMBL" id="JAMZIH010007858">
    <property type="protein sequence ID" value="KAJ1672775.1"/>
    <property type="molecule type" value="Genomic_DNA"/>
</dbReference>